<gene>
    <name evidence="7" type="ORF">GLAREA_05440</name>
</gene>
<evidence type="ECO:0000256" key="3">
    <source>
        <dbReference type="ARBA" id="ARBA00022801"/>
    </source>
</evidence>
<feature type="domain" description="Calpain catalytic" evidence="6">
    <location>
        <begin position="103"/>
        <end position="439"/>
    </location>
</feature>
<dbReference type="Proteomes" id="UP000016922">
    <property type="component" value="Unassembled WGS sequence"/>
</dbReference>
<dbReference type="Pfam" id="PF25435">
    <property type="entry name" value="PalB_C"/>
    <property type="match status" value="1"/>
</dbReference>
<dbReference type="EMBL" id="KE145353">
    <property type="protein sequence ID" value="EPE36102.1"/>
    <property type="molecule type" value="Genomic_DNA"/>
</dbReference>
<evidence type="ECO:0000313" key="7">
    <source>
        <dbReference type="EMBL" id="EPE36102.1"/>
    </source>
</evidence>
<dbReference type="GO" id="GO:0006508">
    <property type="term" value="P:proteolysis"/>
    <property type="evidence" value="ECO:0007669"/>
    <property type="project" value="UniProtKB-KW"/>
</dbReference>
<dbReference type="HOGENOM" id="CLU_006770_1_0_1"/>
<dbReference type="SUPFAM" id="SSF54001">
    <property type="entry name" value="Cysteine proteinases"/>
    <property type="match status" value="1"/>
</dbReference>
<dbReference type="GeneID" id="19464494"/>
<evidence type="ECO:0000256" key="4">
    <source>
        <dbReference type="ARBA" id="ARBA00022807"/>
    </source>
</evidence>
<proteinExistence type="inferred from homology"/>
<dbReference type="Gene3D" id="1.20.58.80">
    <property type="entry name" value="Phosphotransferase system, lactose/cellobiose-type IIA subunit"/>
    <property type="match status" value="1"/>
</dbReference>
<dbReference type="RefSeq" id="XP_008076920.1">
    <property type="nucleotide sequence ID" value="XM_008078729.1"/>
</dbReference>
<dbReference type="CDD" id="cd00044">
    <property type="entry name" value="CysPc"/>
    <property type="match status" value="1"/>
</dbReference>
<keyword evidence="8" id="KW-1185">Reference proteome</keyword>
<dbReference type="InterPro" id="IPR036181">
    <property type="entry name" value="MIT_dom_sf"/>
</dbReference>
<organism evidence="7 8">
    <name type="scientific">Glarea lozoyensis (strain ATCC 20868 / MF5171)</name>
    <dbReference type="NCBI Taxonomy" id="1116229"/>
    <lineage>
        <taxon>Eukaryota</taxon>
        <taxon>Fungi</taxon>
        <taxon>Dikarya</taxon>
        <taxon>Ascomycota</taxon>
        <taxon>Pezizomycotina</taxon>
        <taxon>Leotiomycetes</taxon>
        <taxon>Helotiales</taxon>
        <taxon>Helotiaceae</taxon>
        <taxon>Glarea</taxon>
    </lineage>
</organism>
<dbReference type="PROSITE" id="PS50203">
    <property type="entry name" value="CALPAIN_CAT"/>
    <property type="match status" value="1"/>
</dbReference>
<protein>
    <submittedName>
        <fullName evidence="7">Cysteine proteinase</fullName>
    </submittedName>
</protein>
<dbReference type="OMA" id="GDYRRGC"/>
<keyword evidence="3 5" id="KW-0378">Hydrolase</keyword>
<dbReference type="KEGG" id="glz:GLAREA_05440"/>
<dbReference type="AlphaFoldDB" id="S3DCE7"/>
<dbReference type="SMART" id="SM00230">
    <property type="entry name" value="CysPc"/>
    <property type="match status" value="1"/>
</dbReference>
<dbReference type="Gene3D" id="2.60.120.380">
    <property type="match status" value="1"/>
</dbReference>
<evidence type="ECO:0000256" key="2">
    <source>
        <dbReference type="ARBA" id="ARBA00022670"/>
    </source>
</evidence>
<dbReference type="STRING" id="1116229.S3DCE7"/>
<evidence type="ECO:0000313" key="8">
    <source>
        <dbReference type="Proteomes" id="UP000016922"/>
    </source>
</evidence>
<dbReference type="InterPro" id="IPR036213">
    <property type="entry name" value="Calpain_III_sf"/>
</dbReference>
<sequence>MEAEAQAAASKVDKSLSKEEALDNALIAIDLYMNIIKNVSNNAEKVRLRSKCNQLLSRAEEIKKASHWQPSTSNSAFLKAPLSSREISTREQIILLEGSKLHGFIFPPWKLEPEDTVFEEPANGNPFYIDSVDLKLSESQEEIFAGWKRPAALLEDPKSDGESTNVDDLLMTSGRDDIDLVQDITTDCSVVASLCAGTARGLKGHGRLLASIFYPYDNLKGRPRVSKNGKYIFRLNFNGCSRRVTIDDRLPSSNTSRCLHVLDRNNPDLLWPALLEKAYLKVRGGYDFPGSNSGTDLWVMTGWIPEQVFLQSDDLEPMSLWNRVFMSFGYGDVIITLGTGSMSRKEEKELGLVGEHDYAILDMKEVGHQRLLLIKNPWCDGMVWKGKLLLPDEGESSDDWTQGLAAALPKQTNTAPGTFWMSLEDVAQHFESLYLNWNPGLFKFRQDHHFSWKIPLVGNPGSFMHNPQYSFTSQKGGTVWVLLSRHFATQEHDIALNSTPIHGTSNCLGFISLYAFSETCGQRIYLSDDALHRGAYVDSPQTLARLEVDASTTYTVVCAQQGLPLPKYSFTLSFFSRSPLDIDLSADSLPHFTSHAGSWTPNTAGGNSSASTYPLNPQFSIDVPSPTPLTLILETTDPELAVHVKIVYSNGSRVSSITKKDILVHSGDYRRGCALTKIPLVEKGKYTIVCSTFESGQTGDFSLRIGSSIPCSVQPIPAETAGRRSTHLPILIFHPPTDRLLAPLTIHRLTKILFVVRSITRSSQSRPLLRISIERGQGPNKTVLDVSGNGEFQDPPMGIRSRDLDLSPGMGERGGLWVVVERLGGRAGADRVEVEVLSDERVEVGAWGVGEG</sequence>
<keyword evidence="4 5" id="KW-0788">Thiol protease</keyword>
<feature type="active site" evidence="5">
    <location>
        <position position="376"/>
    </location>
</feature>
<dbReference type="Pfam" id="PF01067">
    <property type="entry name" value="Calpain_III"/>
    <property type="match status" value="1"/>
</dbReference>
<keyword evidence="2 5" id="KW-0645">Protease</keyword>
<dbReference type="InterPro" id="IPR038765">
    <property type="entry name" value="Papain-like_cys_pep_sf"/>
</dbReference>
<evidence type="ECO:0000256" key="5">
    <source>
        <dbReference type="PROSITE-ProRule" id="PRU00239"/>
    </source>
</evidence>
<dbReference type="InterPro" id="IPR001300">
    <property type="entry name" value="Peptidase_C2_calpain_cat"/>
</dbReference>
<accession>S3DCE7</accession>
<dbReference type="Pfam" id="PF00648">
    <property type="entry name" value="Peptidase_C2"/>
    <property type="match status" value="1"/>
</dbReference>
<dbReference type="InterPro" id="IPR022682">
    <property type="entry name" value="Calpain_domain_III"/>
</dbReference>
<dbReference type="SUPFAM" id="SSF116846">
    <property type="entry name" value="MIT domain"/>
    <property type="match status" value="1"/>
</dbReference>
<comment type="similarity">
    <text evidence="1">Belongs to the peptidase C2 family. PalB/RIM13 subfamily.</text>
</comment>
<evidence type="ECO:0000256" key="1">
    <source>
        <dbReference type="ARBA" id="ARBA00010193"/>
    </source>
</evidence>
<name>S3DCE7_GLAL2</name>
<dbReference type="eggNOG" id="KOG0045">
    <property type="taxonomic scope" value="Eukaryota"/>
</dbReference>
<dbReference type="SMART" id="SM00720">
    <property type="entry name" value="calpain_III"/>
    <property type="match status" value="1"/>
</dbReference>
<dbReference type="PANTHER" id="PTHR46143:SF1">
    <property type="entry name" value="CALPAIN-7"/>
    <property type="match status" value="1"/>
</dbReference>
<reference evidence="7 8" key="1">
    <citation type="journal article" date="2013" name="BMC Genomics">
        <title>Genomics-driven discovery of the pneumocandin biosynthetic gene cluster in the fungus Glarea lozoyensis.</title>
        <authorList>
            <person name="Chen L."/>
            <person name="Yue Q."/>
            <person name="Zhang X."/>
            <person name="Xiang M."/>
            <person name="Wang C."/>
            <person name="Li S."/>
            <person name="Che Y."/>
            <person name="Ortiz-Lopez F.J."/>
            <person name="Bills G.F."/>
            <person name="Liu X."/>
            <person name="An Z."/>
        </authorList>
    </citation>
    <scope>NUCLEOTIDE SEQUENCE [LARGE SCALE GENOMIC DNA]</scope>
    <source>
        <strain evidence="8">ATCC 20868 / MF5171</strain>
    </source>
</reference>
<dbReference type="GO" id="GO:0004198">
    <property type="term" value="F:calcium-dependent cysteine-type endopeptidase activity"/>
    <property type="evidence" value="ECO:0007669"/>
    <property type="project" value="InterPro"/>
</dbReference>
<feature type="active site" evidence="5">
    <location>
        <position position="356"/>
    </location>
</feature>
<feature type="active site" evidence="5">
    <location>
        <position position="188"/>
    </location>
</feature>
<dbReference type="OrthoDB" id="167576at2759"/>
<dbReference type="Gene3D" id="3.90.70.10">
    <property type="entry name" value="Cysteine proteinases"/>
    <property type="match status" value="1"/>
</dbReference>
<dbReference type="InterPro" id="IPR022683">
    <property type="entry name" value="Calpain_III"/>
</dbReference>
<evidence type="ECO:0000259" key="6">
    <source>
        <dbReference type="PROSITE" id="PS50203"/>
    </source>
</evidence>
<dbReference type="SUPFAM" id="SSF49758">
    <property type="entry name" value="Calpain large subunit, middle domain (domain III)"/>
    <property type="match status" value="2"/>
</dbReference>
<dbReference type="InterPro" id="IPR051297">
    <property type="entry name" value="PalB/RIM13"/>
</dbReference>
<dbReference type="PANTHER" id="PTHR46143">
    <property type="entry name" value="CALPAIN-7"/>
    <property type="match status" value="1"/>
</dbReference>